<evidence type="ECO:0000313" key="2">
    <source>
        <dbReference type="Proteomes" id="UP000582837"/>
    </source>
</evidence>
<reference evidence="1 2" key="1">
    <citation type="submission" date="2020-08" db="EMBL/GenBank/DDBJ databases">
        <title>Genomic Encyclopedia of Type Strains, Phase IV (KMG-IV): sequencing the most valuable type-strain genomes for metagenomic binning, comparative biology and taxonomic classification.</title>
        <authorList>
            <person name="Goeker M."/>
        </authorList>
    </citation>
    <scope>NUCLEOTIDE SEQUENCE [LARGE SCALE GENOMIC DNA]</scope>
    <source>
        <strain evidence="1 2">DSM 29007</strain>
    </source>
</reference>
<gene>
    <name evidence="1" type="ORF">HNQ61_001494</name>
</gene>
<name>A0A841GMM6_9BACT</name>
<accession>A0A841GMM6</accession>
<dbReference type="RefSeq" id="WP_170039391.1">
    <property type="nucleotide sequence ID" value="NZ_JABDTL010000002.1"/>
</dbReference>
<proteinExistence type="predicted"/>
<evidence type="ECO:0000313" key="1">
    <source>
        <dbReference type="EMBL" id="MBB6069877.1"/>
    </source>
</evidence>
<dbReference type="InterPro" id="IPR021388">
    <property type="entry name" value="DUF3024"/>
</dbReference>
<dbReference type="Pfam" id="PF11225">
    <property type="entry name" value="DUF3024"/>
    <property type="match status" value="1"/>
</dbReference>
<sequence>MALPPLVAEAARVLLDAYCRNRVPAHAADEVRMSWTVRGATISLTEQRCHWKRREEWGDRVVAKFKYAESDGKWELYWGDRNDRFHQYQDLAPVSLKRCLAEVDSDPLGIFWG</sequence>
<dbReference type="AlphaFoldDB" id="A0A841GMM6"/>
<dbReference type="EMBL" id="JACHIA010000003">
    <property type="protein sequence ID" value="MBB6069877.1"/>
    <property type="molecule type" value="Genomic_DNA"/>
</dbReference>
<protein>
    <recommendedName>
        <fullName evidence="3">DUF3024 domain-containing protein</fullName>
    </recommendedName>
</protein>
<organism evidence="1 2">
    <name type="scientific">Longimicrobium terrae</name>
    <dbReference type="NCBI Taxonomy" id="1639882"/>
    <lineage>
        <taxon>Bacteria</taxon>
        <taxon>Pseudomonadati</taxon>
        <taxon>Gemmatimonadota</taxon>
        <taxon>Longimicrobiia</taxon>
        <taxon>Longimicrobiales</taxon>
        <taxon>Longimicrobiaceae</taxon>
        <taxon>Longimicrobium</taxon>
    </lineage>
</organism>
<evidence type="ECO:0008006" key="3">
    <source>
        <dbReference type="Google" id="ProtNLM"/>
    </source>
</evidence>
<keyword evidence="2" id="KW-1185">Reference proteome</keyword>
<comment type="caution">
    <text evidence="1">The sequence shown here is derived from an EMBL/GenBank/DDBJ whole genome shotgun (WGS) entry which is preliminary data.</text>
</comment>
<dbReference type="Proteomes" id="UP000582837">
    <property type="component" value="Unassembled WGS sequence"/>
</dbReference>